<gene>
    <name evidence="4" type="ORF">HNP71_000200</name>
</gene>
<evidence type="ECO:0000259" key="3">
    <source>
        <dbReference type="PROSITE" id="PS50937"/>
    </source>
</evidence>
<dbReference type="SMART" id="SM00422">
    <property type="entry name" value="HTH_MERR"/>
    <property type="match status" value="1"/>
</dbReference>
<dbReference type="SUPFAM" id="SSF46955">
    <property type="entry name" value="Putative DNA-binding domain"/>
    <property type="match status" value="1"/>
</dbReference>
<proteinExistence type="predicted"/>
<dbReference type="GO" id="GO:0003677">
    <property type="term" value="F:DNA binding"/>
    <property type="evidence" value="ECO:0007669"/>
    <property type="project" value="UniProtKB-KW"/>
</dbReference>
<evidence type="ECO:0000313" key="4">
    <source>
        <dbReference type="EMBL" id="MBB5371976.1"/>
    </source>
</evidence>
<keyword evidence="1 4" id="KW-0238">DNA-binding</keyword>
<dbReference type="InterPro" id="IPR009061">
    <property type="entry name" value="DNA-bd_dom_put_sf"/>
</dbReference>
<dbReference type="PROSITE" id="PS50937">
    <property type="entry name" value="HTH_MERR_2"/>
    <property type="match status" value="1"/>
</dbReference>
<dbReference type="InterPro" id="IPR047057">
    <property type="entry name" value="MerR_fam"/>
</dbReference>
<reference evidence="4 5" key="1">
    <citation type="submission" date="2020-08" db="EMBL/GenBank/DDBJ databases">
        <title>Genomic Encyclopedia of Type Strains, Phase IV (KMG-IV): sequencing the most valuable type-strain genomes for metagenomic binning, comparative biology and taxonomic classification.</title>
        <authorList>
            <person name="Goeker M."/>
        </authorList>
    </citation>
    <scope>NUCLEOTIDE SEQUENCE [LARGE SCALE GENOMIC DNA]</scope>
    <source>
        <strain evidence="4 5">DSM 27026</strain>
    </source>
</reference>
<name>A0A840V8A0_9PROT</name>
<dbReference type="Pfam" id="PF13411">
    <property type="entry name" value="MerR_1"/>
    <property type="match status" value="1"/>
</dbReference>
<dbReference type="CDD" id="cd04776">
    <property type="entry name" value="HTH_GnyR"/>
    <property type="match status" value="1"/>
</dbReference>
<organism evidence="4 5">
    <name type="scientific">Acidocella aromatica</name>
    <dbReference type="NCBI Taxonomy" id="1303579"/>
    <lineage>
        <taxon>Bacteria</taxon>
        <taxon>Pseudomonadati</taxon>
        <taxon>Pseudomonadota</taxon>
        <taxon>Alphaproteobacteria</taxon>
        <taxon>Acetobacterales</taxon>
        <taxon>Acidocellaceae</taxon>
        <taxon>Acidocella</taxon>
    </lineage>
</organism>
<dbReference type="GO" id="GO:0003700">
    <property type="term" value="F:DNA-binding transcription factor activity"/>
    <property type="evidence" value="ECO:0007669"/>
    <property type="project" value="InterPro"/>
</dbReference>
<feature type="domain" description="HTH merR-type" evidence="3">
    <location>
        <begin position="7"/>
        <end position="74"/>
    </location>
</feature>
<dbReference type="EMBL" id="JACHFJ010000001">
    <property type="protein sequence ID" value="MBB5371976.1"/>
    <property type="molecule type" value="Genomic_DNA"/>
</dbReference>
<dbReference type="Gene3D" id="1.10.1660.10">
    <property type="match status" value="1"/>
</dbReference>
<dbReference type="PANTHER" id="PTHR30204:SF58">
    <property type="entry name" value="HTH-TYPE TRANSCRIPTIONAL REGULATOR YFMP"/>
    <property type="match status" value="1"/>
</dbReference>
<dbReference type="AlphaFoldDB" id="A0A840V8A0"/>
<dbReference type="RefSeq" id="WP_183264982.1">
    <property type="nucleotide sequence ID" value="NZ_JACHFJ010000001.1"/>
</dbReference>
<dbReference type="Proteomes" id="UP000553706">
    <property type="component" value="Unassembled WGS sequence"/>
</dbReference>
<dbReference type="InterPro" id="IPR000551">
    <property type="entry name" value="MerR-type_HTH_dom"/>
</dbReference>
<accession>A0A840V8A0</accession>
<evidence type="ECO:0000256" key="1">
    <source>
        <dbReference type="ARBA" id="ARBA00023125"/>
    </source>
</evidence>
<sequence>MSHESLLYTVTQLAAGLGITVRTLHFYESQGLISPQRAGNTRVYTQRDRARMILILRGKRLGFSIKEIKEYLELYDIDPTHAQQTKALLKAVQSRIHSLEEQRLALEETLIELREIERQATDALKTIETQPKAARKPAVATK</sequence>
<evidence type="ECO:0000256" key="2">
    <source>
        <dbReference type="SAM" id="Coils"/>
    </source>
</evidence>
<evidence type="ECO:0000313" key="5">
    <source>
        <dbReference type="Proteomes" id="UP000553706"/>
    </source>
</evidence>
<comment type="caution">
    <text evidence="4">The sequence shown here is derived from an EMBL/GenBank/DDBJ whole genome shotgun (WGS) entry which is preliminary data.</text>
</comment>
<keyword evidence="2" id="KW-0175">Coiled coil</keyword>
<feature type="coiled-coil region" evidence="2">
    <location>
        <begin position="82"/>
        <end position="126"/>
    </location>
</feature>
<keyword evidence="5" id="KW-1185">Reference proteome</keyword>
<protein>
    <submittedName>
        <fullName evidence="4">DNA-binding transcriptional MerR regulator</fullName>
    </submittedName>
</protein>
<dbReference type="PANTHER" id="PTHR30204">
    <property type="entry name" value="REDOX-CYCLING DRUG-SENSING TRANSCRIPTIONAL ACTIVATOR SOXR"/>
    <property type="match status" value="1"/>
</dbReference>